<feature type="domain" description="CzcB-like barrel-sandwich hybrid" evidence="6">
    <location>
        <begin position="80"/>
        <end position="211"/>
    </location>
</feature>
<evidence type="ECO:0000259" key="7">
    <source>
        <dbReference type="Pfam" id="PF25989"/>
    </source>
</evidence>
<comment type="similarity">
    <text evidence="1">Belongs to the membrane fusion protein (MFP) (TC 8.A.1) family.</text>
</comment>
<evidence type="ECO:0000256" key="2">
    <source>
        <dbReference type="SAM" id="Coils"/>
    </source>
</evidence>
<dbReference type="Pfam" id="PF25989">
    <property type="entry name" value="YknX_C"/>
    <property type="match status" value="1"/>
</dbReference>
<dbReference type="InterPro" id="IPR006143">
    <property type="entry name" value="RND_pump_MFP"/>
</dbReference>
<sequence>MKTIALKMPVKLSTALVALIACSLTLSSCGDKKEKEKEDQAAEQQEQAVDNPVVETIGLQKGKLTSNIQVPGELAPYQQVDLYAKVASYVKELKVDVGSEVHTGQVLITLDAPEINSQLAEAKARIAQQQAAYAASKSNYDRLVNTAKTPGTIAQNDVDQAAAKKDADYANIEAAKSFYKQISANLEYLVIRAPFDGVITARNVNIGAYVGPSGTGSTLPLLVLQQQSKMRLIVSIPEAYTGGLSNKDEVSFTVRSLPNETFNAKVVRLAGALDARLRSEHLEMDVYNKEKKLLPGMSAEVNVPLPSRDSSFIVPKGAVVRSTEKVFVVKVEDHHAKWVDVKPGLEDGSGQIEIFGKGLTAGDKILTKATDEIRDGMPLRDKPATKDEAKGDE</sequence>
<dbReference type="Gene3D" id="2.40.50.100">
    <property type="match status" value="1"/>
</dbReference>
<keyword evidence="9" id="KW-1185">Reference proteome</keyword>
<dbReference type="InterPro" id="IPR058647">
    <property type="entry name" value="BSH_CzcB-like"/>
</dbReference>
<dbReference type="Pfam" id="PF25954">
    <property type="entry name" value="Beta-barrel_RND_2"/>
    <property type="match status" value="1"/>
</dbReference>
<evidence type="ECO:0000256" key="1">
    <source>
        <dbReference type="ARBA" id="ARBA00009477"/>
    </source>
</evidence>
<evidence type="ECO:0000256" key="3">
    <source>
        <dbReference type="SAM" id="MobiDB-lite"/>
    </source>
</evidence>
<feature type="chain" id="PRO_5045190167" evidence="4">
    <location>
        <begin position="29"/>
        <end position="393"/>
    </location>
</feature>
<protein>
    <submittedName>
        <fullName evidence="8">Efflux RND transporter periplasmic adaptor subunit</fullName>
    </submittedName>
</protein>
<dbReference type="InterPro" id="IPR058637">
    <property type="entry name" value="YknX-like_C"/>
</dbReference>
<proteinExistence type="inferred from homology"/>
<dbReference type="Proteomes" id="UP001216139">
    <property type="component" value="Chromosome"/>
</dbReference>
<dbReference type="Gene3D" id="1.10.287.470">
    <property type="entry name" value="Helix hairpin bin"/>
    <property type="match status" value="1"/>
</dbReference>
<dbReference type="PANTHER" id="PTHR30469">
    <property type="entry name" value="MULTIDRUG RESISTANCE PROTEIN MDTA"/>
    <property type="match status" value="1"/>
</dbReference>
<organism evidence="8 9">
    <name type="scientific">Mucilaginibacter jinjuensis</name>
    <dbReference type="NCBI Taxonomy" id="1176721"/>
    <lineage>
        <taxon>Bacteria</taxon>
        <taxon>Pseudomonadati</taxon>
        <taxon>Bacteroidota</taxon>
        <taxon>Sphingobacteriia</taxon>
        <taxon>Sphingobacteriales</taxon>
        <taxon>Sphingobacteriaceae</taxon>
        <taxon>Mucilaginibacter</taxon>
    </lineage>
</organism>
<evidence type="ECO:0000313" key="8">
    <source>
        <dbReference type="EMBL" id="WCT11201.1"/>
    </source>
</evidence>
<keyword evidence="2" id="KW-0175">Coiled coil</keyword>
<evidence type="ECO:0000259" key="6">
    <source>
        <dbReference type="Pfam" id="PF25973"/>
    </source>
</evidence>
<dbReference type="RefSeq" id="WP_273629393.1">
    <property type="nucleotide sequence ID" value="NZ_CP117167.1"/>
</dbReference>
<evidence type="ECO:0000256" key="4">
    <source>
        <dbReference type="SAM" id="SignalP"/>
    </source>
</evidence>
<keyword evidence="4" id="KW-0732">Signal</keyword>
<name>A0ABY7T4D3_9SPHI</name>
<dbReference type="NCBIfam" id="TIGR01730">
    <property type="entry name" value="RND_mfp"/>
    <property type="match status" value="1"/>
</dbReference>
<reference evidence="8 9" key="1">
    <citation type="submission" date="2023-02" db="EMBL/GenBank/DDBJ databases">
        <title>Genome sequence of Mucilaginibacter jinjuensis strain KACC 16571.</title>
        <authorList>
            <person name="Kim S."/>
            <person name="Heo J."/>
            <person name="Kwon S.-W."/>
        </authorList>
    </citation>
    <scope>NUCLEOTIDE SEQUENCE [LARGE SCALE GENOMIC DNA]</scope>
    <source>
        <strain evidence="8 9">KACC 16571</strain>
    </source>
</reference>
<dbReference type="InterPro" id="IPR058792">
    <property type="entry name" value="Beta-barrel_RND_2"/>
</dbReference>
<accession>A0ABY7T4D3</accession>
<feature type="domain" description="CusB-like beta-barrel" evidence="5">
    <location>
        <begin position="233"/>
        <end position="303"/>
    </location>
</feature>
<dbReference type="Pfam" id="PF25973">
    <property type="entry name" value="BSH_CzcB"/>
    <property type="match status" value="1"/>
</dbReference>
<feature type="domain" description="YknX-like C-terminal permuted SH3-like" evidence="7">
    <location>
        <begin position="314"/>
        <end position="378"/>
    </location>
</feature>
<gene>
    <name evidence="8" type="ORF">PQO05_20900</name>
</gene>
<evidence type="ECO:0000313" key="9">
    <source>
        <dbReference type="Proteomes" id="UP001216139"/>
    </source>
</evidence>
<dbReference type="PROSITE" id="PS51257">
    <property type="entry name" value="PROKAR_LIPOPROTEIN"/>
    <property type="match status" value="1"/>
</dbReference>
<evidence type="ECO:0000259" key="5">
    <source>
        <dbReference type="Pfam" id="PF25954"/>
    </source>
</evidence>
<feature type="signal peptide" evidence="4">
    <location>
        <begin position="1"/>
        <end position="28"/>
    </location>
</feature>
<dbReference type="SUPFAM" id="SSF111369">
    <property type="entry name" value="HlyD-like secretion proteins"/>
    <property type="match status" value="1"/>
</dbReference>
<dbReference type="Gene3D" id="2.40.420.20">
    <property type="match status" value="1"/>
</dbReference>
<dbReference type="EMBL" id="CP117167">
    <property type="protein sequence ID" value="WCT11201.1"/>
    <property type="molecule type" value="Genomic_DNA"/>
</dbReference>
<feature type="coiled-coil region" evidence="2">
    <location>
        <begin position="112"/>
        <end position="139"/>
    </location>
</feature>
<feature type="region of interest" description="Disordered" evidence="3">
    <location>
        <begin position="372"/>
        <end position="393"/>
    </location>
</feature>
<dbReference type="PANTHER" id="PTHR30469:SF37">
    <property type="entry name" value="RAGD PROTEIN"/>
    <property type="match status" value="1"/>
</dbReference>
<dbReference type="Gene3D" id="2.40.30.170">
    <property type="match status" value="1"/>
</dbReference>